<dbReference type="EMBL" id="CP143423">
    <property type="protein sequence ID" value="WVX47493.1"/>
    <property type="molecule type" value="Genomic_DNA"/>
</dbReference>
<organism evidence="1 2">
    <name type="scientific">Roseobacter fucihabitans</name>
    <dbReference type="NCBI Taxonomy" id="1537242"/>
    <lineage>
        <taxon>Bacteria</taxon>
        <taxon>Pseudomonadati</taxon>
        <taxon>Pseudomonadota</taxon>
        <taxon>Alphaproteobacteria</taxon>
        <taxon>Rhodobacterales</taxon>
        <taxon>Roseobacteraceae</taxon>
        <taxon>Roseobacter</taxon>
    </lineage>
</organism>
<keyword evidence="2" id="KW-1185">Reference proteome</keyword>
<proteinExistence type="predicted"/>
<evidence type="ECO:0000313" key="1">
    <source>
        <dbReference type="EMBL" id="WVX47493.1"/>
    </source>
</evidence>
<accession>A0ABZ2BNA7</accession>
<name>A0ABZ2BNA7_9RHOB</name>
<dbReference type="RefSeq" id="WP_222869420.1">
    <property type="nucleotide sequence ID" value="NZ_CP143423.1"/>
</dbReference>
<sequence length="109" mass="12634">MSAQTSSGTKKLSLQNNRAHFLNQFQVRNDLLQPRSLIFQLTQPLHVCWQRACVPLRALKWSVSLYKPRSDGVFSLAHSWVIRPPLDVLLRGDLKQAILPFFFEREMAE</sequence>
<protein>
    <submittedName>
        <fullName evidence="1">Uncharacterized protein</fullName>
    </submittedName>
</protein>
<evidence type="ECO:0000313" key="2">
    <source>
        <dbReference type="Proteomes" id="UP001318682"/>
    </source>
</evidence>
<dbReference type="Proteomes" id="UP001318682">
    <property type="component" value="Chromosome"/>
</dbReference>
<reference evidence="1 2" key="1">
    <citation type="submission" date="2015-07" db="EMBL/GenBank/DDBJ databases">
        <authorList>
            <person name="Voget S."/>
            <person name="Dogs M."/>
            <person name="Brinkhoff T.H."/>
            <person name="Daniel R."/>
        </authorList>
    </citation>
    <scope>NUCLEOTIDE SEQUENCE [LARGE SCALE GENOMIC DNA]</scope>
    <source>
        <strain evidence="1 2">B14</strain>
    </source>
</reference>
<reference evidence="2" key="2">
    <citation type="submission" date="2024-01" db="EMBL/GenBank/DDBJ databases">
        <title>Roseobacter fucihabitans sp. nov., isolated from the brown alga Fucus spiralis.</title>
        <authorList>
            <person name="Hahnke S."/>
            <person name="Berger M."/>
            <person name="Schlingloff A."/>
            <person name="Athale I."/>
            <person name="Neumann-Schaal M."/>
            <person name="Adenaya A."/>
            <person name="Poehlein A."/>
            <person name="Daniel R."/>
            <person name="Pertersen J."/>
            <person name="Brinkhoff T."/>
        </authorList>
    </citation>
    <scope>NUCLEOTIDE SEQUENCE [LARGE SCALE GENOMIC DNA]</scope>
    <source>
        <strain evidence="2">B14</strain>
    </source>
</reference>
<gene>
    <name evidence="1" type="ORF">ROLI_005610</name>
</gene>